<keyword evidence="1" id="KW-0175">Coiled coil</keyword>
<dbReference type="AlphaFoldDB" id="A0A844CZN0"/>
<evidence type="ECO:0000259" key="2">
    <source>
        <dbReference type="Pfam" id="PF03448"/>
    </source>
</evidence>
<reference evidence="3 4" key="1">
    <citation type="submission" date="2019-05" db="EMBL/GenBank/DDBJ databases">
        <title>Roseovarius bejariae sp. nov., a moderately halophylic bacterium isolated from a saline soil in Rambla Salada (Murcia).</title>
        <authorList>
            <person name="Castro D.J."/>
            <person name="Gomez-Altuve A."/>
            <person name="Reina J.C."/>
            <person name="Rodriguez M."/>
            <person name="Sampedro I."/>
            <person name="Llamas I."/>
            <person name="Martinez-Checa F."/>
        </authorList>
    </citation>
    <scope>NUCLEOTIDE SEQUENCE [LARGE SCALE GENOMIC DNA]</scope>
    <source>
        <strain evidence="3 4">A21</strain>
    </source>
</reference>
<evidence type="ECO:0000313" key="4">
    <source>
        <dbReference type="Proteomes" id="UP000564704"/>
    </source>
</evidence>
<dbReference type="EMBL" id="SZWE01000001">
    <property type="protein sequence ID" value="MRU15464.1"/>
    <property type="molecule type" value="Genomic_DNA"/>
</dbReference>
<feature type="domain" description="Magnesium transporter MgtE intracellular" evidence="2">
    <location>
        <begin position="119"/>
        <end position="179"/>
    </location>
</feature>
<evidence type="ECO:0000256" key="1">
    <source>
        <dbReference type="SAM" id="Coils"/>
    </source>
</evidence>
<name>A0A844CZN0_9RHOB</name>
<dbReference type="SUPFAM" id="SSF158791">
    <property type="entry name" value="MgtE N-terminal domain-like"/>
    <property type="match status" value="1"/>
</dbReference>
<dbReference type="RefSeq" id="WP_154150780.1">
    <property type="nucleotide sequence ID" value="NZ_SZWE01000001.1"/>
</dbReference>
<proteinExistence type="predicted"/>
<comment type="caution">
    <text evidence="3">The sequence shown here is derived from an EMBL/GenBank/DDBJ whole genome shotgun (WGS) entry which is preliminary data.</text>
</comment>
<gene>
    <name evidence="3" type="ORF">FDP25_08485</name>
</gene>
<feature type="coiled-coil region" evidence="1">
    <location>
        <begin position="96"/>
        <end position="123"/>
    </location>
</feature>
<sequence>MKPKTRRRQPGRGALVVIASLLLLSAGFRVSDGAGQALALAKEGVEVSPLAEKGPQACETPEDIRRVLKAIQNREKTLKQRETTLADRMQALSVAKRETDKKLRELLEAEQSLRETMAMAESASETDLGRLTKVYESMKPKQAAALFEEMDPNFAAGFLGRMRPEAAAAIMAGLTPQAAHSFSVVLAGRHANVPKE</sequence>
<dbReference type="OrthoDB" id="9791432at2"/>
<dbReference type="InterPro" id="IPR006668">
    <property type="entry name" value="Mg_transptr_MgtE_intracell_dom"/>
</dbReference>
<organism evidence="3 4">
    <name type="scientific">Roseovarius bejariae</name>
    <dbReference type="NCBI Taxonomy" id="2576383"/>
    <lineage>
        <taxon>Bacteria</taxon>
        <taxon>Pseudomonadati</taxon>
        <taxon>Pseudomonadota</taxon>
        <taxon>Alphaproteobacteria</taxon>
        <taxon>Rhodobacterales</taxon>
        <taxon>Roseobacteraceae</taxon>
        <taxon>Roseovarius</taxon>
    </lineage>
</organism>
<dbReference type="Proteomes" id="UP000564704">
    <property type="component" value="Unassembled WGS sequence"/>
</dbReference>
<evidence type="ECO:0000313" key="3">
    <source>
        <dbReference type="EMBL" id="MRU15464.1"/>
    </source>
</evidence>
<keyword evidence="4" id="KW-1185">Reference proteome</keyword>
<protein>
    <recommendedName>
        <fullName evidence="2">Magnesium transporter MgtE intracellular domain-containing protein</fullName>
    </recommendedName>
</protein>
<dbReference type="Pfam" id="PF03448">
    <property type="entry name" value="MgtE_N"/>
    <property type="match status" value="1"/>
</dbReference>
<accession>A0A844CZN0</accession>